<feature type="region of interest" description="Disordered" evidence="1">
    <location>
        <begin position="1"/>
        <end position="53"/>
    </location>
</feature>
<evidence type="ECO:0000313" key="2">
    <source>
        <dbReference type="EMBL" id="ORA77605.1"/>
    </source>
</evidence>
<reference evidence="2 3" key="1">
    <citation type="submission" date="2017-02" db="EMBL/GenBank/DDBJ databases">
        <title>The new phylogeny of genus Mycobacterium.</title>
        <authorList>
            <person name="Tortoli E."/>
            <person name="Trovato A."/>
            <person name="Cirillo D.M."/>
        </authorList>
    </citation>
    <scope>NUCLEOTIDE SEQUENCE [LARGE SCALE GENOMIC DNA]</scope>
    <source>
        <strain evidence="2 3">DSM 45093</strain>
    </source>
</reference>
<dbReference type="RefSeq" id="WP_083082138.1">
    <property type="nucleotide sequence ID" value="NZ_MVHU01000030.1"/>
</dbReference>
<proteinExistence type="predicted"/>
<name>A0A1X0DZ73_9MYCO</name>
<dbReference type="Proteomes" id="UP000192713">
    <property type="component" value="Unassembled WGS sequence"/>
</dbReference>
<sequence>MKINTERLAERLTDAADEPDTETPAVDTETPADGDVPAEGTEPTAPWRGWKSRAKAKWDGTSRMGKLTSAAAIAAVVGAAVYTPTAEHVSVYDGTKVPAPAPNTAQETPAAPSDADPFQAIMADAAAWIPPTLDTMPCDPEDMQGLYFFNSSSCRIDLTYGGNGNVTPDGAAEQTGHPVEETRDAYLHLVAGTAAGLAQAQRAVGEATWDTARPYSHQLSAVCLAGAYMAHAGIDEAVGAAVLQWEFSPVPDDGELLSAYLNMRLHAAAKGYLFEKNEGTGSAVAHCTHLLINANFE</sequence>
<evidence type="ECO:0000313" key="3">
    <source>
        <dbReference type="Proteomes" id="UP000192713"/>
    </source>
</evidence>
<protein>
    <submittedName>
        <fullName evidence="2">Uncharacterized protein</fullName>
    </submittedName>
</protein>
<gene>
    <name evidence="2" type="ORF">BST28_17535</name>
</gene>
<accession>A0A1X0DZ73</accession>
<comment type="caution">
    <text evidence="2">The sequence shown here is derived from an EMBL/GenBank/DDBJ whole genome shotgun (WGS) entry which is preliminary data.</text>
</comment>
<organism evidence="2 3">
    <name type="scientific">Mycolicibacter kumamotonensis</name>
    <dbReference type="NCBI Taxonomy" id="354243"/>
    <lineage>
        <taxon>Bacteria</taxon>
        <taxon>Bacillati</taxon>
        <taxon>Actinomycetota</taxon>
        <taxon>Actinomycetes</taxon>
        <taxon>Mycobacteriales</taxon>
        <taxon>Mycobacteriaceae</taxon>
        <taxon>Mycolicibacter</taxon>
    </lineage>
</organism>
<evidence type="ECO:0000256" key="1">
    <source>
        <dbReference type="SAM" id="MobiDB-lite"/>
    </source>
</evidence>
<feature type="compositionally biased region" description="Basic and acidic residues" evidence="1">
    <location>
        <begin position="1"/>
        <end position="14"/>
    </location>
</feature>
<dbReference type="EMBL" id="MVHU01000030">
    <property type="protein sequence ID" value="ORA77605.1"/>
    <property type="molecule type" value="Genomic_DNA"/>
</dbReference>
<dbReference type="AlphaFoldDB" id="A0A1X0DZ73"/>